<sequence length="125" mass="14710">MALVDPTELELPRSDFEEFRSRRQRPKLCDVNRDVRSCLELRSRKKPKRKRNPEDDHYGAPKKNTKLRSVVSASHCDPSPSRLMCIVINVALRLELLWLWRGELLDERPAIFTVRTWSRKARCPA</sequence>
<dbReference type="EMBL" id="QWDD01000001">
    <property type="protein sequence ID" value="RNJ48834.1"/>
    <property type="molecule type" value="Genomic_DNA"/>
</dbReference>
<evidence type="ECO:0000313" key="3">
    <source>
        <dbReference type="Proteomes" id="UP000268623"/>
    </source>
</evidence>
<gene>
    <name evidence="2" type="ORF">D1O30_03570</name>
</gene>
<accession>A0A3M9XL87</accession>
<protein>
    <submittedName>
        <fullName evidence="2">Uncharacterized protein</fullName>
    </submittedName>
</protein>
<organism evidence="2 3">
    <name type="scientific">Methylocystis hirsuta</name>
    <dbReference type="NCBI Taxonomy" id="369798"/>
    <lineage>
        <taxon>Bacteria</taxon>
        <taxon>Pseudomonadati</taxon>
        <taxon>Pseudomonadota</taxon>
        <taxon>Alphaproteobacteria</taxon>
        <taxon>Hyphomicrobiales</taxon>
        <taxon>Methylocystaceae</taxon>
        <taxon>Methylocystis</taxon>
    </lineage>
</organism>
<comment type="caution">
    <text evidence="2">The sequence shown here is derived from an EMBL/GenBank/DDBJ whole genome shotgun (WGS) entry which is preliminary data.</text>
</comment>
<proteinExistence type="predicted"/>
<dbReference type="AlphaFoldDB" id="A0A3M9XL87"/>
<name>A0A3M9XL87_9HYPH</name>
<evidence type="ECO:0000313" key="2">
    <source>
        <dbReference type="EMBL" id="RNJ48834.1"/>
    </source>
</evidence>
<keyword evidence="3" id="KW-1185">Reference proteome</keyword>
<reference evidence="2 3" key="1">
    <citation type="submission" date="2018-08" db="EMBL/GenBank/DDBJ databases">
        <title>Genome sequence of Methylocystis hirsuta CSC1, a methanotroph able to accumulate PHAs.</title>
        <authorList>
            <person name="Bordel S."/>
            <person name="Rodriguez E."/>
            <person name="Gancedo J."/>
            <person name="Munoz R."/>
        </authorList>
    </citation>
    <scope>NUCLEOTIDE SEQUENCE [LARGE SCALE GENOMIC DNA]</scope>
    <source>
        <strain evidence="2 3">CSC1</strain>
    </source>
</reference>
<evidence type="ECO:0000256" key="1">
    <source>
        <dbReference type="SAM" id="MobiDB-lite"/>
    </source>
</evidence>
<feature type="region of interest" description="Disordered" evidence="1">
    <location>
        <begin position="42"/>
        <end position="76"/>
    </location>
</feature>
<dbReference type="Proteomes" id="UP000268623">
    <property type="component" value="Unassembled WGS sequence"/>
</dbReference>